<name>H8MK65_CORCM</name>
<evidence type="ECO:0000313" key="10">
    <source>
        <dbReference type="EMBL" id="AFE08652.1"/>
    </source>
</evidence>
<dbReference type="PANTHER" id="PTHR42718:SF9">
    <property type="entry name" value="MAJOR FACILITATOR SUPERFAMILY MULTIDRUG TRANSPORTER MFSC"/>
    <property type="match status" value="1"/>
</dbReference>
<feature type="transmembrane region" description="Helical" evidence="8">
    <location>
        <begin position="14"/>
        <end position="38"/>
    </location>
</feature>
<dbReference type="Gene3D" id="1.20.1250.20">
    <property type="entry name" value="MFS general substrate transporter like domains"/>
    <property type="match status" value="1"/>
</dbReference>
<dbReference type="KEGG" id="ccx:COCOR_00897"/>
<keyword evidence="11" id="KW-1185">Reference proteome</keyword>
<feature type="transmembrane region" description="Helical" evidence="8">
    <location>
        <begin position="306"/>
        <end position="324"/>
    </location>
</feature>
<dbReference type="GO" id="GO:0005886">
    <property type="term" value="C:plasma membrane"/>
    <property type="evidence" value="ECO:0007669"/>
    <property type="project" value="UniProtKB-SubCell"/>
</dbReference>
<feature type="transmembrane region" description="Helical" evidence="8">
    <location>
        <begin position="141"/>
        <end position="162"/>
    </location>
</feature>
<feature type="transmembrane region" description="Helical" evidence="8">
    <location>
        <begin position="270"/>
        <end position="294"/>
    </location>
</feature>
<feature type="transmembrane region" description="Helical" evidence="8">
    <location>
        <begin position="232"/>
        <end position="250"/>
    </location>
</feature>
<dbReference type="RefSeq" id="WP_014393748.1">
    <property type="nucleotide sequence ID" value="NC_017030.1"/>
</dbReference>
<evidence type="ECO:0000256" key="4">
    <source>
        <dbReference type="ARBA" id="ARBA00022475"/>
    </source>
</evidence>
<feature type="transmembrane region" description="Helical" evidence="8">
    <location>
        <begin position="81"/>
        <end position="100"/>
    </location>
</feature>
<feature type="transmembrane region" description="Helical" evidence="8">
    <location>
        <begin position="50"/>
        <end position="69"/>
    </location>
</feature>
<keyword evidence="6 8" id="KW-1133">Transmembrane helix</keyword>
<proteinExistence type="inferred from homology"/>
<reference evidence="10 11" key="1">
    <citation type="journal article" date="2012" name="J. Bacteriol.">
        <title>Complete Genome Sequence of the Fruiting Myxobacterium Corallococcus coralloides DSM 2259.</title>
        <authorList>
            <person name="Huntley S."/>
            <person name="Zhang Y."/>
            <person name="Treuner-Lange A."/>
            <person name="Kneip S."/>
            <person name="Sensen C.W."/>
            <person name="Sogaard-Andersen L."/>
        </authorList>
    </citation>
    <scope>NUCLEOTIDE SEQUENCE [LARGE SCALE GENOMIC DNA]</scope>
    <source>
        <strain evidence="11">ATCC 25202 / DSM 2259 / NBRC 100086 / M2</strain>
    </source>
</reference>
<dbReference type="SUPFAM" id="SSF103473">
    <property type="entry name" value="MFS general substrate transporter"/>
    <property type="match status" value="1"/>
</dbReference>
<evidence type="ECO:0000256" key="2">
    <source>
        <dbReference type="ARBA" id="ARBA00008537"/>
    </source>
</evidence>
<dbReference type="InterPro" id="IPR011701">
    <property type="entry name" value="MFS"/>
</dbReference>
<dbReference type="EMBL" id="CP003389">
    <property type="protein sequence ID" value="AFE08652.1"/>
    <property type="molecule type" value="Genomic_DNA"/>
</dbReference>
<dbReference type="AlphaFoldDB" id="H8MK65"/>
<dbReference type="InterPro" id="IPR036259">
    <property type="entry name" value="MFS_trans_sf"/>
</dbReference>
<dbReference type="Gene3D" id="1.20.1720.10">
    <property type="entry name" value="Multidrug resistance protein D"/>
    <property type="match status" value="1"/>
</dbReference>
<dbReference type="PROSITE" id="PS50850">
    <property type="entry name" value="MFS"/>
    <property type="match status" value="1"/>
</dbReference>
<dbReference type="PRINTS" id="PR01036">
    <property type="entry name" value="TCRTETB"/>
</dbReference>
<evidence type="ECO:0000256" key="6">
    <source>
        <dbReference type="ARBA" id="ARBA00022989"/>
    </source>
</evidence>
<feature type="domain" description="Major facilitator superfamily (MFS) profile" evidence="9">
    <location>
        <begin position="15"/>
        <end position="508"/>
    </location>
</feature>
<keyword evidence="3" id="KW-0813">Transport</keyword>
<dbReference type="InParanoid" id="H8MK65"/>
<feature type="transmembrane region" description="Helical" evidence="8">
    <location>
        <begin position="482"/>
        <end position="503"/>
    </location>
</feature>
<keyword evidence="5 8" id="KW-0812">Transmembrane</keyword>
<sequence length="516" mass="55348">MDARRDVIQGSKTGITIAAMAAALMSVLDISIVNVALSDIRASFGTPLDQIAWVSTGYMMANVVVIPMTGWLQRRFGYRKYFTFSVILFTVASVLCGLSWNLTSLVAFRILQGMGGGAIIPTSQAILFARYPREEHGMAGALFGLGAVTGPLLGPTVGGLLIEAASWHWIFLINVPVGLFAAYMAWRYIEQPHFEPSTEKVDKNGIALLAVGMACLQYVLEEGNREDWFDSRLITLLAVIAGIALITFVVHELETPSPVVDLRVFGNRSYSAATGVNFLVGTALFSGSFLFSLFCGSVMRYEALDIGLIFLKGSAIQILLMPLIGKFGGKVDGRYLIGFGILGMSLSLWTNGHLATRVDEITLITPVFIRACSLGFIFVPLSVMALSNLRPEQRGNAAGLFNLTRELGGSIGTAWMSSALSRSTQANVTAITSHVDVYGQVAQEQVASMTGAMAARGVLNPTGAAYGLLSQRINAQALVRAFNANFLILAALFVCALVLVVMLQKADPNVKVEGAH</sequence>
<dbReference type="Pfam" id="PF07690">
    <property type="entry name" value="MFS_1"/>
    <property type="match status" value="1"/>
</dbReference>
<evidence type="ECO:0000256" key="3">
    <source>
        <dbReference type="ARBA" id="ARBA00022448"/>
    </source>
</evidence>
<dbReference type="InterPro" id="IPR020846">
    <property type="entry name" value="MFS_dom"/>
</dbReference>
<dbReference type="FunCoup" id="H8MK65">
    <property type="interactions" value="148"/>
</dbReference>
<evidence type="ECO:0000259" key="9">
    <source>
        <dbReference type="PROSITE" id="PS50850"/>
    </source>
</evidence>
<dbReference type="STRING" id="1144275.COCOR_00897"/>
<gene>
    <name evidence="10" type="primary">emrB</name>
    <name evidence="10" type="ordered locus">COCOR_00897</name>
</gene>
<organism evidence="10 11">
    <name type="scientific">Corallococcus coralloides (strain ATCC 25202 / DSM 2259 / NBRC 100086 / M2)</name>
    <name type="common">Myxococcus coralloides</name>
    <dbReference type="NCBI Taxonomy" id="1144275"/>
    <lineage>
        <taxon>Bacteria</taxon>
        <taxon>Pseudomonadati</taxon>
        <taxon>Myxococcota</taxon>
        <taxon>Myxococcia</taxon>
        <taxon>Myxococcales</taxon>
        <taxon>Cystobacterineae</taxon>
        <taxon>Myxococcaceae</taxon>
        <taxon>Corallococcus</taxon>
    </lineage>
</organism>
<dbReference type="eggNOG" id="COG0477">
    <property type="taxonomic scope" value="Bacteria"/>
</dbReference>
<feature type="transmembrane region" description="Helical" evidence="8">
    <location>
        <begin position="168"/>
        <end position="189"/>
    </location>
</feature>
<dbReference type="CDD" id="cd17503">
    <property type="entry name" value="MFS_LmrB_MDR_like"/>
    <property type="match status" value="1"/>
</dbReference>
<protein>
    <submittedName>
        <fullName evidence="10">Multidrug resistance protein</fullName>
    </submittedName>
</protein>
<comment type="subcellular location">
    <subcellularLocation>
        <location evidence="1">Cell membrane</location>
        <topology evidence="1">Multi-pass membrane protein</topology>
    </subcellularLocation>
</comment>
<evidence type="ECO:0000256" key="5">
    <source>
        <dbReference type="ARBA" id="ARBA00022692"/>
    </source>
</evidence>
<reference evidence="11" key="2">
    <citation type="submission" date="2012-03" db="EMBL/GenBank/DDBJ databases">
        <title>Genome sequence of the fruiting myxobacterium Corallococcus coralloides DSM 2259.</title>
        <authorList>
            <person name="Huntley S."/>
            <person name="Zhang Y."/>
            <person name="Treuner-Lange A."/>
            <person name="Sensen C.W."/>
            <person name="Sogaard-Andersen L."/>
        </authorList>
    </citation>
    <scope>NUCLEOTIDE SEQUENCE [LARGE SCALE GENOMIC DNA]</scope>
    <source>
        <strain evidence="11">ATCC 25202 / DSM 2259 / NBRC 100086 / M2</strain>
    </source>
</reference>
<evidence type="ECO:0000256" key="1">
    <source>
        <dbReference type="ARBA" id="ARBA00004651"/>
    </source>
</evidence>
<dbReference type="PANTHER" id="PTHR42718">
    <property type="entry name" value="MAJOR FACILITATOR SUPERFAMILY MULTIDRUG TRANSPORTER MFSC"/>
    <property type="match status" value="1"/>
</dbReference>
<feature type="transmembrane region" description="Helical" evidence="8">
    <location>
        <begin position="367"/>
        <end position="386"/>
    </location>
</feature>
<evidence type="ECO:0000313" key="11">
    <source>
        <dbReference type="Proteomes" id="UP000007587"/>
    </source>
</evidence>
<comment type="similarity">
    <text evidence="2">Belongs to the major facilitator superfamily. EmrB family.</text>
</comment>
<dbReference type="GO" id="GO:0022857">
    <property type="term" value="F:transmembrane transporter activity"/>
    <property type="evidence" value="ECO:0007669"/>
    <property type="project" value="InterPro"/>
</dbReference>
<evidence type="ECO:0000256" key="8">
    <source>
        <dbReference type="SAM" id="Phobius"/>
    </source>
</evidence>
<dbReference type="InterPro" id="IPR004638">
    <property type="entry name" value="EmrB-like"/>
</dbReference>
<evidence type="ECO:0000256" key="7">
    <source>
        <dbReference type="ARBA" id="ARBA00023136"/>
    </source>
</evidence>
<keyword evidence="4" id="KW-1003">Cell membrane</keyword>
<dbReference type="NCBIfam" id="TIGR00711">
    <property type="entry name" value="efflux_EmrB"/>
    <property type="match status" value="1"/>
</dbReference>
<feature type="transmembrane region" description="Helical" evidence="8">
    <location>
        <begin position="336"/>
        <end position="355"/>
    </location>
</feature>
<dbReference type="Proteomes" id="UP000007587">
    <property type="component" value="Chromosome"/>
</dbReference>
<keyword evidence="7 8" id="KW-0472">Membrane</keyword>
<dbReference type="HOGENOM" id="CLU_000960_28_0_7"/>
<accession>H8MK65</accession>